<reference evidence="1" key="1">
    <citation type="submission" date="2022-10" db="EMBL/GenBank/DDBJ databases">
        <title>Culturing micro-colonial fungi from biological soil crusts in the Mojave desert and describing Neophaeococcomyces mojavensis, and introducing the new genera and species Taxawa tesnikishii.</title>
        <authorList>
            <person name="Kurbessoian T."/>
            <person name="Stajich J.E."/>
        </authorList>
    </citation>
    <scope>NUCLEOTIDE SEQUENCE</scope>
    <source>
        <strain evidence="1">JES_112</strain>
    </source>
</reference>
<keyword evidence="2" id="KW-1185">Reference proteome</keyword>
<comment type="caution">
    <text evidence="1">The sequence shown here is derived from an EMBL/GenBank/DDBJ whole genome shotgun (WGS) entry which is preliminary data.</text>
</comment>
<name>A0ACC2ZYG7_9EURO</name>
<protein>
    <submittedName>
        <fullName evidence="1">Uncharacterized protein</fullName>
    </submittedName>
</protein>
<evidence type="ECO:0000313" key="1">
    <source>
        <dbReference type="EMBL" id="KAJ9652728.1"/>
    </source>
</evidence>
<gene>
    <name evidence="1" type="ORF">H2198_008047</name>
</gene>
<proteinExistence type="predicted"/>
<sequence>MNTDMMSFNQGQTIDKSPLNKRRRFAPNQIPVIVSNDDSDSPLILQFCDPSPSQQEIEAQLLQVGMRIRKSINDGYQNTPGRRAFTPRPFFNSHRLSPDTLSALSSSANSDANFSAGGLHNVGAMAMQPISTATFCGINLAAMSHVTSAQPIEEQKLWSYSTSSKRRMFDDDSDSDDSQEFMPRTPQLECADAGIATPQDYFNINPDSMGDVSAMTQNGELQPQFPSRRMAKPRSRARAIPQKPVAMINPFAQVAAPRPHFSGHRRMTSCGVEANLEFGEAMFLHPRQDVEMDWS</sequence>
<dbReference type="Proteomes" id="UP001172386">
    <property type="component" value="Unassembled WGS sequence"/>
</dbReference>
<dbReference type="EMBL" id="JAPDRQ010000185">
    <property type="protein sequence ID" value="KAJ9652728.1"/>
    <property type="molecule type" value="Genomic_DNA"/>
</dbReference>
<accession>A0ACC2ZYG7</accession>
<evidence type="ECO:0000313" key="2">
    <source>
        <dbReference type="Proteomes" id="UP001172386"/>
    </source>
</evidence>
<organism evidence="1 2">
    <name type="scientific">Neophaeococcomyces mojaviensis</name>
    <dbReference type="NCBI Taxonomy" id="3383035"/>
    <lineage>
        <taxon>Eukaryota</taxon>
        <taxon>Fungi</taxon>
        <taxon>Dikarya</taxon>
        <taxon>Ascomycota</taxon>
        <taxon>Pezizomycotina</taxon>
        <taxon>Eurotiomycetes</taxon>
        <taxon>Chaetothyriomycetidae</taxon>
        <taxon>Chaetothyriales</taxon>
        <taxon>Chaetothyriales incertae sedis</taxon>
        <taxon>Neophaeococcomyces</taxon>
    </lineage>
</organism>